<dbReference type="RefSeq" id="XP_020050407.1">
    <property type="nucleotide sequence ID" value="XM_020192441.1"/>
</dbReference>
<feature type="domain" description="Histone acetyl transferase HAT1 N-terminal" evidence="16">
    <location>
        <begin position="13"/>
        <end position="171"/>
    </location>
</feature>
<dbReference type="GO" id="GO:0000781">
    <property type="term" value="C:chromosome, telomeric region"/>
    <property type="evidence" value="ECO:0007669"/>
    <property type="project" value="GOC"/>
</dbReference>
<dbReference type="Pfam" id="PF00583">
    <property type="entry name" value="Acetyltransf_1"/>
    <property type="match status" value="1"/>
</dbReference>
<dbReference type="FunCoup" id="A0A1D2VR76">
    <property type="interactions" value="1156"/>
</dbReference>
<keyword evidence="11" id="KW-0963">Cytoplasm</keyword>
<evidence type="ECO:0000256" key="14">
    <source>
        <dbReference type="PIRSR" id="PIRSR038084-3"/>
    </source>
</evidence>
<evidence type="ECO:0000256" key="6">
    <source>
        <dbReference type="ARBA" id="ARBA00022763"/>
    </source>
</evidence>
<keyword evidence="9 11" id="KW-0012">Acyltransferase</keyword>
<evidence type="ECO:0000256" key="5">
    <source>
        <dbReference type="ARBA" id="ARBA00022679"/>
    </source>
</evidence>
<comment type="catalytic activity">
    <reaction evidence="10 11">
        <text>L-lysyl-[protein] + acetyl-CoA = N(6)-acetyl-L-lysyl-[protein] + CoA + H(+)</text>
        <dbReference type="Rhea" id="RHEA:45948"/>
        <dbReference type="Rhea" id="RHEA-COMP:9752"/>
        <dbReference type="Rhea" id="RHEA-COMP:10731"/>
        <dbReference type="ChEBI" id="CHEBI:15378"/>
        <dbReference type="ChEBI" id="CHEBI:29969"/>
        <dbReference type="ChEBI" id="CHEBI:57287"/>
        <dbReference type="ChEBI" id="CHEBI:57288"/>
        <dbReference type="ChEBI" id="CHEBI:61930"/>
        <dbReference type="EC" id="2.3.1.48"/>
    </reaction>
</comment>
<feature type="binding site" evidence="13">
    <location>
        <begin position="239"/>
        <end position="241"/>
    </location>
    <ligand>
        <name>acetyl-CoA</name>
        <dbReference type="ChEBI" id="CHEBI:57288"/>
    </ligand>
</feature>
<dbReference type="InParanoid" id="A0A1D2VR76"/>
<dbReference type="EMBL" id="KV454475">
    <property type="protein sequence ID" value="ODV64100.1"/>
    <property type="molecule type" value="Genomic_DNA"/>
</dbReference>
<feature type="site" description="Interaction with histone H4 N-terminus" evidence="14">
    <location>
        <position position="183"/>
    </location>
</feature>
<dbReference type="GO" id="GO:0004402">
    <property type="term" value="F:histone acetyltransferase activity"/>
    <property type="evidence" value="ECO:0007669"/>
    <property type="project" value="UniProtKB-UniRule"/>
</dbReference>
<evidence type="ECO:0000256" key="1">
    <source>
        <dbReference type="ARBA" id="ARBA00004123"/>
    </source>
</evidence>
<organism evidence="17 18">
    <name type="scientific">Ascoidea rubescens DSM 1968</name>
    <dbReference type="NCBI Taxonomy" id="1344418"/>
    <lineage>
        <taxon>Eukaryota</taxon>
        <taxon>Fungi</taxon>
        <taxon>Dikarya</taxon>
        <taxon>Ascomycota</taxon>
        <taxon>Saccharomycotina</taxon>
        <taxon>Saccharomycetes</taxon>
        <taxon>Ascoideaceae</taxon>
        <taxon>Ascoidea</taxon>
    </lineage>
</organism>
<dbReference type="GO" id="GO:0003682">
    <property type="term" value="F:chromatin binding"/>
    <property type="evidence" value="ECO:0007669"/>
    <property type="project" value="EnsemblFungi"/>
</dbReference>
<dbReference type="Gene3D" id="3.40.630.30">
    <property type="match status" value="1"/>
</dbReference>
<dbReference type="InterPro" id="IPR037113">
    <property type="entry name" value="Hat1_N_sf"/>
</dbReference>
<dbReference type="Pfam" id="PF10394">
    <property type="entry name" value="Hat1_N"/>
    <property type="match status" value="1"/>
</dbReference>
<dbReference type="SUPFAM" id="SSF55729">
    <property type="entry name" value="Acyl-CoA N-acyltransferases (Nat)"/>
    <property type="match status" value="1"/>
</dbReference>
<reference evidence="18" key="1">
    <citation type="submission" date="2016-05" db="EMBL/GenBank/DDBJ databases">
        <title>Comparative genomics of biotechnologically important yeasts.</title>
        <authorList>
            <consortium name="DOE Joint Genome Institute"/>
            <person name="Riley R."/>
            <person name="Haridas S."/>
            <person name="Wolfe K.H."/>
            <person name="Lopes M.R."/>
            <person name="Hittinger C.T."/>
            <person name="Goker M."/>
            <person name="Salamov A."/>
            <person name="Wisecaver J."/>
            <person name="Long T.M."/>
            <person name="Aerts A.L."/>
            <person name="Barry K."/>
            <person name="Choi C."/>
            <person name="Clum A."/>
            <person name="Coughlan A.Y."/>
            <person name="Deshpande S."/>
            <person name="Douglass A.P."/>
            <person name="Hanson S.J."/>
            <person name="Klenk H.-P."/>
            <person name="Labutti K."/>
            <person name="Lapidus A."/>
            <person name="Lindquist E."/>
            <person name="Lipzen A."/>
            <person name="Meier-Kolthoff J.P."/>
            <person name="Ohm R.A."/>
            <person name="Otillar R.P."/>
            <person name="Pangilinan J."/>
            <person name="Peng Y."/>
            <person name="Rokas A."/>
            <person name="Rosa C.A."/>
            <person name="Scheuner C."/>
            <person name="Sibirny A.A."/>
            <person name="Slot J.C."/>
            <person name="Stielow J.B."/>
            <person name="Sun H."/>
            <person name="Kurtzman C.P."/>
            <person name="Blackwell M."/>
            <person name="Grigoriev I.V."/>
            <person name="Jeffries T.W."/>
        </authorList>
    </citation>
    <scope>NUCLEOTIDE SEQUENCE [LARGE SCALE GENOMIC DNA]</scope>
    <source>
        <strain evidence="18">DSM 1968</strain>
    </source>
</reference>
<dbReference type="InterPro" id="IPR019467">
    <property type="entry name" value="Hat1_N"/>
</dbReference>
<dbReference type="InterPro" id="IPR000182">
    <property type="entry name" value="GNAT_dom"/>
</dbReference>
<dbReference type="AlphaFoldDB" id="A0A1D2VR76"/>
<name>A0A1D2VR76_9ASCO</name>
<dbReference type="GeneID" id="30966077"/>
<evidence type="ECO:0000256" key="10">
    <source>
        <dbReference type="ARBA" id="ARBA00048017"/>
    </source>
</evidence>
<comment type="subunit">
    <text evidence="11">Component of the HAT-B complex composed of at least HAT1 and HAT2. The HAT-B complex binds to histone H4 tail.</text>
</comment>
<proteinExistence type="inferred from homology"/>
<comment type="function">
    <text evidence="11">Catalytic component of the histone acetylase B (HAT-B) complex. Has intrinsic substrate specificity that modifies lysine in recognition sequence GXGKXG. Involved in DNA double-strand break repair.</text>
</comment>
<dbReference type="PIRSF" id="PIRSF038084">
    <property type="entry name" value="HAT-B_cat"/>
    <property type="match status" value="1"/>
</dbReference>
<keyword evidence="6" id="KW-0227">DNA damage</keyword>
<dbReference type="InterPro" id="IPR013523">
    <property type="entry name" value="Hist_AcTrfase_HAT1_C"/>
</dbReference>
<dbReference type="Gene3D" id="1.10.10.390">
    <property type="match status" value="1"/>
</dbReference>
<evidence type="ECO:0000259" key="15">
    <source>
        <dbReference type="Pfam" id="PF00583"/>
    </source>
</evidence>
<dbReference type="Gene3D" id="3.90.360.10">
    <property type="entry name" value="Histone acetyl transferase 1 (HAT1), N-terminal domain"/>
    <property type="match status" value="1"/>
</dbReference>
<dbReference type="InterPro" id="IPR017380">
    <property type="entry name" value="Hist_AcTrfase_B-typ_cat-su"/>
</dbReference>
<evidence type="ECO:0000256" key="12">
    <source>
        <dbReference type="PIRSR" id="PIRSR038084-1"/>
    </source>
</evidence>
<evidence type="ECO:0000259" key="16">
    <source>
        <dbReference type="Pfam" id="PF10394"/>
    </source>
</evidence>
<dbReference type="PANTHER" id="PTHR12046">
    <property type="entry name" value="HISTONE ACETYLTRANSFERASE TYPE B CATALYTIC SUBUNIT"/>
    <property type="match status" value="1"/>
</dbReference>
<dbReference type="Proteomes" id="UP000095038">
    <property type="component" value="Unassembled WGS sequence"/>
</dbReference>
<evidence type="ECO:0000256" key="3">
    <source>
        <dbReference type="ARBA" id="ARBA00013184"/>
    </source>
</evidence>
<evidence type="ECO:0000256" key="13">
    <source>
        <dbReference type="PIRSR" id="PIRSR038084-2"/>
    </source>
</evidence>
<comment type="similarity">
    <text evidence="2 11">Belongs to the HAT1 family.</text>
</comment>
<evidence type="ECO:0000256" key="2">
    <source>
        <dbReference type="ARBA" id="ARBA00010543"/>
    </source>
</evidence>
<accession>A0A1D2VR76</accession>
<evidence type="ECO:0000256" key="4">
    <source>
        <dbReference type="ARBA" id="ARBA00021268"/>
    </source>
</evidence>
<dbReference type="GO" id="GO:0005634">
    <property type="term" value="C:nucleus"/>
    <property type="evidence" value="ECO:0007669"/>
    <property type="project" value="UniProtKB-SubCell"/>
</dbReference>
<dbReference type="STRING" id="1344418.A0A1D2VR76"/>
<protein>
    <recommendedName>
        <fullName evidence="4 11">Histone acetyltransferase type B catalytic subunit</fullName>
        <ecNumber evidence="3 11">2.3.1.48</ecNumber>
    </recommendedName>
</protein>
<dbReference type="GO" id="GO:0042393">
    <property type="term" value="F:histone binding"/>
    <property type="evidence" value="ECO:0007669"/>
    <property type="project" value="InterPro"/>
</dbReference>
<evidence type="ECO:0000313" key="17">
    <source>
        <dbReference type="EMBL" id="ODV64100.1"/>
    </source>
</evidence>
<dbReference type="GO" id="GO:0031509">
    <property type="term" value="P:subtelomeric heterochromatin formation"/>
    <property type="evidence" value="ECO:0007669"/>
    <property type="project" value="EnsemblFungi"/>
</dbReference>
<keyword evidence="7" id="KW-0234">DNA repair</keyword>
<sequence length="411" mass="49355">MSDLVGTFSPELWTCSSTKSLIVSIDDTNGCFKFNPIFTYPIFGDAEQIFGYKNLKIELKFDSINYLPFLEVKFDEKLNNKQIEDPVLKLKEFLPSSVIVQDENKWIHQSLKENELASKDNFIDNLLKELVKIHEYENNGKQYELFKGKLKNLRLLEFHKRIQIFVLLFIEAGSYIDENDDNWDYYFLFERQSSQLNKLVGFCTAYSYWKYPGFKEYDNLSESQLLENKFYKRIKISQFLILPPYQNQRHGFKLYNSLFDYWFKDEFIQEITIEDPSERFDDLRDKCDLIRLSSTKINLISSKNLNFAKINSSNWLADKQRENKMEKRQFLRCIEMGLVYWKQRLHLSERELRLFVKRRLYEKNKDALDSLEDPSERKNLLEIAYERVKKDYERLLEGLELENNKRSIDES</sequence>
<evidence type="ECO:0000256" key="11">
    <source>
        <dbReference type="PIRNR" id="PIRNR038084"/>
    </source>
</evidence>
<dbReference type="EC" id="2.3.1.48" evidence="3 11"/>
<feature type="active site" description="Proton donor/acceptor" evidence="12">
    <location>
        <position position="274"/>
    </location>
</feature>
<dbReference type="GO" id="GO:0006302">
    <property type="term" value="P:double-strand break repair"/>
    <property type="evidence" value="ECO:0007669"/>
    <property type="project" value="EnsemblFungi"/>
</dbReference>
<dbReference type="GO" id="GO:0000123">
    <property type="term" value="C:histone acetyltransferase complex"/>
    <property type="evidence" value="ECO:0007669"/>
    <property type="project" value="EnsemblFungi"/>
</dbReference>
<evidence type="ECO:0000256" key="7">
    <source>
        <dbReference type="ARBA" id="ARBA00023204"/>
    </source>
</evidence>
<gene>
    <name evidence="17" type="ORF">ASCRUDRAFT_73798</name>
</gene>
<dbReference type="Pfam" id="PF21184">
    <property type="entry name" value="HAT1_C_fung"/>
    <property type="match status" value="1"/>
</dbReference>
<comment type="subcellular location">
    <subcellularLocation>
        <location evidence="11">Cytoplasm</location>
    </subcellularLocation>
    <subcellularLocation>
        <location evidence="1 11">Nucleus</location>
    </subcellularLocation>
</comment>
<keyword evidence="8 11" id="KW-0539">Nucleus</keyword>
<evidence type="ECO:0000313" key="18">
    <source>
        <dbReference type="Proteomes" id="UP000095038"/>
    </source>
</evidence>
<keyword evidence="5 11" id="KW-0808">Transferase</keyword>
<feature type="region of interest" description="Interaction with histone H4 N-terminus" evidence="13">
    <location>
        <begin position="206"/>
        <end position="208"/>
    </location>
</feature>
<feature type="domain" description="N-acetyltransferase" evidence="15">
    <location>
        <begin position="181"/>
        <end position="272"/>
    </location>
</feature>
<evidence type="ECO:0000256" key="9">
    <source>
        <dbReference type="ARBA" id="ARBA00023315"/>
    </source>
</evidence>
<dbReference type="OrthoDB" id="10253098at2759"/>
<evidence type="ECO:0000256" key="8">
    <source>
        <dbReference type="ARBA" id="ARBA00023242"/>
    </source>
</evidence>
<dbReference type="InterPro" id="IPR016181">
    <property type="entry name" value="Acyl_CoA_acyltransferase"/>
</dbReference>
<keyword evidence="18" id="KW-1185">Reference proteome</keyword>
<dbReference type="GO" id="GO:0005737">
    <property type="term" value="C:cytoplasm"/>
    <property type="evidence" value="ECO:0007669"/>
    <property type="project" value="UniProtKB-SubCell"/>
</dbReference>
<feature type="region of interest" description="Interaction with histone H4 N-terminus" evidence="13">
    <location>
        <begin position="45"/>
        <end position="47"/>
    </location>
</feature>